<reference evidence="4" key="2">
    <citation type="submission" date="2015-08" db="UniProtKB">
        <authorList>
            <consortium name="WormBaseParasite"/>
        </authorList>
    </citation>
    <scope>IDENTIFICATION</scope>
</reference>
<dbReference type="InterPro" id="IPR001283">
    <property type="entry name" value="CRISP-related"/>
</dbReference>
<proteinExistence type="predicted"/>
<feature type="region of interest" description="Disordered" evidence="1">
    <location>
        <begin position="52"/>
        <end position="84"/>
    </location>
</feature>
<dbReference type="InterPro" id="IPR035940">
    <property type="entry name" value="CAP_sf"/>
</dbReference>
<keyword evidence="3" id="KW-1185">Reference proteome</keyword>
<evidence type="ECO:0000259" key="2">
    <source>
        <dbReference type="Pfam" id="PF00188"/>
    </source>
</evidence>
<dbReference type="AlphaFoldDB" id="A0A0K0EUT8"/>
<dbReference type="Proteomes" id="UP000035680">
    <property type="component" value="Unassembled WGS sequence"/>
</dbReference>
<feature type="domain" description="SCP" evidence="2">
    <location>
        <begin position="159"/>
        <end position="211"/>
    </location>
</feature>
<feature type="compositionally biased region" description="Basic residues" evidence="1">
    <location>
        <begin position="64"/>
        <end position="75"/>
    </location>
</feature>
<protein>
    <submittedName>
        <fullName evidence="4">CAP domain-containing protein (inferred by orthology to a zebrafish protein)</fullName>
    </submittedName>
</protein>
<dbReference type="PANTHER" id="PTHR10334">
    <property type="entry name" value="CYSTEINE-RICH SECRETORY PROTEIN-RELATED"/>
    <property type="match status" value="1"/>
</dbReference>
<accession>A0A0K0EUT8</accession>
<dbReference type="SUPFAM" id="SSF55797">
    <property type="entry name" value="PR-1-like"/>
    <property type="match status" value="1"/>
</dbReference>
<evidence type="ECO:0000256" key="1">
    <source>
        <dbReference type="SAM" id="MobiDB-lite"/>
    </source>
</evidence>
<feature type="compositionally biased region" description="Basic and acidic residues" evidence="1">
    <location>
        <begin position="53"/>
        <end position="63"/>
    </location>
</feature>
<name>A0A0K0EUT8_STRVS</name>
<reference evidence="3" key="1">
    <citation type="submission" date="2014-07" db="EMBL/GenBank/DDBJ databases">
        <authorList>
            <person name="Martin A.A"/>
            <person name="De Silva N."/>
        </authorList>
    </citation>
    <scope>NUCLEOTIDE SEQUENCE</scope>
</reference>
<dbReference type="Pfam" id="PF00188">
    <property type="entry name" value="CAP"/>
    <property type="match status" value="1"/>
</dbReference>
<sequence length="236" mass="27294">MSYYSAVSVIVTKLYDENRKYKYLLNKPQTGTQMFTQLIWEIAASISVGVARSGDRDDSDKKNSVKRRISSRRRSSSSSGKIKINNHNKTSIRRSSSCNRYSGFNIRSYLSGNKYSNDIYWSIWGVCDYRCFCQNNFKLFLKSYGVSVSVVYNPLSSLIVTEWHDQRYYYSYTFGYGSYYTSKFTQLVWKNTKFVGVGAATNGSHTFLAVFYFPTGNIPGKYKKMSSDRILNYYGR</sequence>
<dbReference type="InterPro" id="IPR014044">
    <property type="entry name" value="CAP_dom"/>
</dbReference>
<dbReference type="Gene3D" id="3.40.33.10">
    <property type="entry name" value="CAP"/>
    <property type="match status" value="1"/>
</dbReference>
<organism evidence="3 4">
    <name type="scientific">Strongyloides venezuelensis</name>
    <name type="common">Threadworm</name>
    <dbReference type="NCBI Taxonomy" id="75913"/>
    <lineage>
        <taxon>Eukaryota</taxon>
        <taxon>Metazoa</taxon>
        <taxon>Ecdysozoa</taxon>
        <taxon>Nematoda</taxon>
        <taxon>Chromadorea</taxon>
        <taxon>Rhabditida</taxon>
        <taxon>Tylenchina</taxon>
        <taxon>Panagrolaimomorpha</taxon>
        <taxon>Strongyloidoidea</taxon>
        <taxon>Strongyloididae</taxon>
        <taxon>Strongyloides</taxon>
    </lineage>
</organism>
<dbReference type="WBParaSite" id="SVE_0028400.1">
    <property type="protein sequence ID" value="SVE_0028400.1"/>
    <property type="gene ID" value="SVE_0028400"/>
</dbReference>
<evidence type="ECO:0000313" key="4">
    <source>
        <dbReference type="WBParaSite" id="SVE_0028400.1"/>
    </source>
</evidence>
<evidence type="ECO:0000313" key="3">
    <source>
        <dbReference type="Proteomes" id="UP000035680"/>
    </source>
</evidence>